<sequence length="564" mass="63077">MLLRPKNRSLQVTKSSDNSSPADSTSETTSGSEYCPKKPKKTKLSSVVPALDRTKISQRSAAYILQTALFAVNETAGTSSSNIHRLRVKTRSEIAQQIRQEFHAPQWLTVHFDSKKMENLTGDGTSERLPVLVTGPDSTDQLLGVPALKSVSGEQQAVAVNKLLVQWGIQTQVKCVAGDTTSSVSGWKNGAIQHLEKKIGNDLLNDESIIEKLSCTDLEQVWGTLKEQSMSKFQPSPLHEFCHVKKPALPYKRTIKEVSEEMSKAFRDMFLADQPNSEAALFLSGVRAPPLRPPNALSEPQENATALQRLMMMAMQSPNFLVQRAAEIGASLLRACPAEQQKFYEENIMVTTQEAKSMNVDTIGQDKDLWFLFKSYRITGSICYPLYTYYNNKNPDWTNKLANTFSGDSHCKSQAMQDGIDYEDDGRDSYLKNNPSVKVVTTGIFVHPLVPWLGYSADGIVFENDSPVKLLEIKVPVKGNKFSPSTIKKELKYLDKSGHLKHKHPYYGQVQLGMALYNLSSCDFINYCICADDIVTDTVMFDEPFVLDLLERLTKLITCLKFKE</sequence>
<proteinExistence type="predicted"/>
<dbReference type="GO" id="GO:0006281">
    <property type="term" value="P:DNA repair"/>
    <property type="evidence" value="ECO:0007669"/>
    <property type="project" value="UniProtKB-ARBA"/>
</dbReference>
<dbReference type="InterPro" id="IPR011604">
    <property type="entry name" value="PDDEXK-like_dom_sf"/>
</dbReference>
<dbReference type="CDD" id="cd22343">
    <property type="entry name" value="PDDEXK_lambda_exonuclease-like"/>
    <property type="match status" value="1"/>
</dbReference>
<reference evidence="3" key="2">
    <citation type="journal article" date="2023" name="BMC Genomics">
        <title>Pest status, molecular evolution, and epigenetic factors derived from the genome assembly of Frankliniella fusca, a thysanopteran phytovirus vector.</title>
        <authorList>
            <person name="Catto M.A."/>
            <person name="Labadie P.E."/>
            <person name="Jacobson A.L."/>
            <person name="Kennedy G.G."/>
            <person name="Srinivasan R."/>
            <person name="Hunt B.G."/>
        </authorList>
    </citation>
    <scope>NUCLEOTIDE SEQUENCE</scope>
    <source>
        <strain evidence="3">PL_HMW_Pooled</strain>
    </source>
</reference>
<gene>
    <name evidence="3" type="ORF">KUF71_007461</name>
</gene>
<accession>A0AAE1I2B6</accession>
<keyword evidence="4" id="KW-1185">Reference proteome</keyword>
<dbReference type="Pfam" id="PF09588">
    <property type="entry name" value="YqaJ"/>
    <property type="match status" value="1"/>
</dbReference>
<evidence type="ECO:0000256" key="1">
    <source>
        <dbReference type="SAM" id="MobiDB-lite"/>
    </source>
</evidence>
<feature type="domain" description="YqaJ viral recombinase" evidence="2">
    <location>
        <begin position="370"/>
        <end position="515"/>
    </location>
</feature>
<name>A0AAE1I2B6_9NEOP</name>
<protein>
    <submittedName>
        <fullName evidence="3">Sec-independent protein translocase protein TatC</fullName>
    </submittedName>
</protein>
<reference evidence="3" key="1">
    <citation type="submission" date="2021-07" db="EMBL/GenBank/DDBJ databases">
        <authorList>
            <person name="Catto M.A."/>
            <person name="Jacobson A."/>
            <person name="Kennedy G."/>
            <person name="Labadie P."/>
            <person name="Hunt B.G."/>
            <person name="Srinivasan R."/>
        </authorList>
    </citation>
    <scope>NUCLEOTIDE SEQUENCE</scope>
    <source>
        <strain evidence="3">PL_HMW_Pooled</strain>
        <tissue evidence="3">Head</tissue>
    </source>
</reference>
<dbReference type="InterPro" id="IPR051703">
    <property type="entry name" value="NF-kappa-B_Signaling_Reg"/>
</dbReference>
<comment type="caution">
    <text evidence="3">The sequence shown here is derived from an EMBL/GenBank/DDBJ whole genome shotgun (WGS) entry which is preliminary data.</text>
</comment>
<dbReference type="EMBL" id="JAHWGI010001427">
    <property type="protein sequence ID" value="KAK3931646.1"/>
    <property type="molecule type" value="Genomic_DNA"/>
</dbReference>
<feature type="region of interest" description="Disordered" evidence="1">
    <location>
        <begin position="1"/>
        <end position="46"/>
    </location>
</feature>
<dbReference type="Gene3D" id="3.90.320.10">
    <property type="match status" value="1"/>
</dbReference>
<dbReference type="InterPro" id="IPR019080">
    <property type="entry name" value="YqaJ_viral_recombinase"/>
</dbReference>
<dbReference type="Proteomes" id="UP001219518">
    <property type="component" value="Unassembled WGS sequence"/>
</dbReference>
<evidence type="ECO:0000313" key="3">
    <source>
        <dbReference type="EMBL" id="KAK3931646.1"/>
    </source>
</evidence>
<feature type="compositionally biased region" description="Low complexity" evidence="1">
    <location>
        <begin position="15"/>
        <end position="26"/>
    </location>
</feature>
<dbReference type="AlphaFoldDB" id="A0AAE1I2B6"/>
<evidence type="ECO:0000259" key="2">
    <source>
        <dbReference type="Pfam" id="PF09588"/>
    </source>
</evidence>
<dbReference type="PANTHER" id="PTHR46609">
    <property type="entry name" value="EXONUCLEASE, PHAGE-TYPE/RECB, C-TERMINAL DOMAIN-CONTAINING PROTEIN"/>
    <property type="match status" value="1"/>
</dbReference>
<organism evidence="3 4">
    <name type="scientific">Frankliniella fusca</name>
    <dbReference type="NCBI Taxonomy" id="407009"/>
    <lineage>
        <taxon>Eukaryota</taxon>
        <taxon>Metazoa</taxon>
        <taxon>Ecdysozoa</taxon>
        <taxon>Arthropoda</taxon>
        <taxon>Hexapoda</taxon>
        <taxon>Insecta</taxon>
        <taxon>Pterygota</taxon>
        <taxon>Neoptera</taxon>
        <taxon>Paraneoptera</taxon>
        <taxon>Thysanoptera</taxon>
        <taxon>Terebrantia</taxon>
        <taxon>Thripoidea</taxon>
        <taxon>Thripidae</taxon>
        <taxon>Frankliniella</taxon>
    </lineage>
</organism>
<dbReference type="PANTHER" id="PTHR46609:SF8">
    <property type="entry name" value="YQAJ VIRAL RECOMBINASE DOMAIN-CONTAINING PROTEIN"/>
    <property type="match status" value="1"/>
</dbReference>
<dbReference type="SUPFAM" id="SSF52980">
    <property type="entry name" value="Restriction endonuclease-like"/>
    <property type="match status" value="1"/>
</dbReference>
<dbReference type="InterPro" id="IPR011335">
    <property type="entry name" value="Restrct_endonuc-II-like"/>
</dbReference>
<evidence type="ECO:0000313" key="4">
    <source>
        <dbReference type="Proteomes" id="UP001219518"/>
    </source>
</evidence>